<name>W4FAK4_APHAT</name>
<protein>
    <submittedName>
        <fullName evidence="1">Uncharacterized protein</fullName>
    </submittedName>
</protein>
<dbReference type="OrthoDB" id="10416056at2759"/>
<dbReference type="RefSeq" id="XP_009846027.1">
    <property type="nucleotide sequence ID" value="XM_009847725.1"/>
</dbReference>
<dbReference type="AlphaFoldDB" id="W4FAK4"/>
<accession>W4FAK4</accession>
<organism evidence="1">
    <name type="scientific">Aphanomyces astaci</name>
    <name type="common">Crayfish plague agent</name>
    <dbReference type="NCBI Taxonomy" id="112090"/>
    <lineage>
        <taxon>Eukaryota</taxon>
        <taxon>Sar</taxon>
        <taxon>Stramenopiles</taxon>
        <taxon>Oomycota</taxon>
        <taxon>Saprolegniomycetes</taxon>
        <taxon>Saprolegniales</taxon>
        <taxon>Verrucalvaceae</taxon>
        <taxon>Aphanomyces</taxon>
    </lineage>
</organism>
<dbReference type="GeneID" id="20820627"/>
<reference evidence="1" key="1">
    <citation type="submission" date="2013-12" db="EMBL/GenBank/DDBJ databases">
        <title>The Genome Sequence of Aphanomyces astaci APO3.</title>
        <authorList>
            <consortium name="The Broad Institute Genomics Platform"/>
            <person name="Russ C."/>
            <person name="Tyler B."/>
            <person name="van West P."/>
            <person name="Dieguez-Uribeondo J."/>
            <person name="Young S.K."/>
            <person name="Zeng Q."/>
            <person name="Gargeya S."/>
            <person name="Fitzgerald M."/>
            <person name="Abouelleil A."/>
            <person name="Alvarado L."/>
            <person name="Chapman S.B."/>
            <person name="Gainer-Dewar J."/>
            <person name="Goldberg J."/>
            <person name="Griggs A."/>
            <person name="Gujja S."/>
            <person name="Hansen M."/>
            <person name="Howarth C."/>
            <person name="Imamovic A."/>
            <person name="Ireland A."/>
            <person name="Larimer J."/>
            <person name="McCowan C."/>
            <person name="Murphy C."/>
            <person name="Pearson M."/>
            <person name="Poon T.W."/>
            <person name="Priest M."/>
            <person name="Roberts A."/>
            <person name="Saif S."/>
            <person name="Shea T."/>
            <person name="Sykes S."/>
            <person name="Wortman J."/>
            <person name="Nusbaum C."/>
            <person name="Birren B."/>
        </authorList>
    </citation>
    <scope>NUCLEOTIDE SEQUENCE [LARGE SCALE GENOMIC DNA]</scope>
    <source>
        <strain evidence="1">APO3</strain>
    </source>
</reference>
<evidence type="ECO:0000313" key="1">
    <source>
        <dbReference type="EMBL" id="ETV64487.1"/>
    </source>
</evidence>
<sequence length="73" mass="8123">MPPHAPNHGSTHVVKASQKVKQFFGISRNKSDLVDKHDQTTDLLCFQGDRQEFGYCIESGLTCLPSVPLSDHQ</sequence>
<dbReference type="EMBL" id="KI913302">
    <property type="protein sequence ID" value="ETV64487.1"/>
    <property type="molecule type" value="Genomic_DNA"/>
</dbReference>
<dbReference type="VEuPathDB" id="FungiDB:H257_18631"/>
<proteinExistence type="predicted"/>
<gene>
    <name evidence="1" type="ORF">H257_18631</name>
</gene>